<keyword evidence="2" id="KW-1185">Reference proteome</keyword>
<protein>
    <recommendedName>
        <fullName evidence="3">HD domain-containing protein</fullName>
    </recommendedName>
</protein>
<dbReference type="STRING" id="639004.SAMN04488239_103121"/>
<dbReference type="CDD" id="cd00077">
    <property type="entry name" value="HDc"/>
    <property type="match status" value="1"/>
</dbReference>
<organism evidence="1 2">
    <name type="scientific">Ruegeria marina</name>
    <dbReference type="NCBI Taxonomy" id="639004"/>
    <lineage>
        <taxon>Bacteria</taxon>
        <taxon>Pseudomonadati</taxon>
        <taxon>Pseudomonadota</taxon>
        <taxon>Alphaproteobacteria</taxon>
        <taxon>Rhodobacterales</taxon>
        <taxon>Roseobacteraceae</taxon>
        <taxon>Ruegeria</taxon>
    </lineage>
</organism>
<dbReference type="Proteomes" id="UP000199628">
    <property type="component" value="Unassembled WGS sequence"/>
</dbReference>
<name>A0A1G6NGE6_9RHOB</name>
<evidence type="ECO:0000313" key="2">
    <source>
        <dbReference type="Proteomes" id="UP000199628"/>
    </source>
</evidence>
<dbReference type="EMBL" id="FMZV01000003">
    <property type="protein sequence ID" value="SDC66913.1"/>
    <property type="molecule type" value="Genomic_DNA"/>
</dbReference>
<accession>A0A1G6NGE6</accession>
<gene>
    <name evidence="1" type="ORF">SAMN04488239_103121</name>
</gene>
<proteinExistence type="predicted"/>
<evidence type="ECO:0008006" key="3">
    <source>
        <dbReference type="Google" id="ProtNLM"/>
    </source>
</evidence>
<dbReference type="AlphaFoldDB" id="A0A1G6NGE6"/>
<reference evidence="2" key="1">
    <citation type="submission" date="2016-10" db="EMBL/GenBank/DDBJ databases">
        <authorList>
            <person name="Varghese N."/>
            <person name="Submissions S."/>
        </authorList>
    </citation>
    <scope>NUCLEOTIDE SEQUENCE [LARGE SCALE GENOMIC DNA]</scope>
    <source>
        <strain evidence="2">CGMCC 1.9108</strain>
    </source>
</reference>
<dbReference type="Gene3D" id="1.10.3210.10">
    <property type="entry name" value="Hypothetical protein af1432"/>
    <property type="match status" value="1"/>
</dbReference>
<evidence type="ECO:0000313" key="1">
    <source>
        <dbReference type="EMBL" id="SDC66913.1"/>
    </source>
</evidence>
<sequence length="75" mass="8354">MPEEIIFGAFLHDIGHFTSECGTYQPDDTEDRHHENAGERVPAPFFPAVVTDCVKYLVAAQCAPPRYSSSKGRRS</sequence>
<dbReference type="InterPro" id="IPR003607">
    <property type="entry name" value="HD/PDEase_dom"/>
</dbReference>